<comment type="caution">
    <text evidence="2">The sequence shown here is derived from an EMBL/GenBank/DDBJ whole genome shotgun (WGS) entry which is preliminary data.</text>
</comment>
<evidence type="ECO:0000256" key="1">
    <source>
        <dbReference type="SAM" id="MobiDB-lite"/>
    </source>
</evidence>
<evidence type="ECO:0000313" key="2">
    <source>
        <dbReference type="EMBL" id="KAK3888595.1"/>
    </source>
</evidence>
<protein>
    <submittedName>
        <fullName evidence="2">Uncharacterized protein</fullName>
    </submittedName>
</protein>
<dbReference type="AlphaFoldDB" id="A0AAE1L0K9"/>
<dbReference type="Proteomes" id="UP001286313">
    <property type="component" value="Unassembled WGS sequence"/>
</dbReference>
<feature type="region of interest" description="Disordered" evidence="1">
    <location>
        <begin position="1"/>
        <end position="60"/>
    </location>
</feature>
<gene>
    <name evidence="2" type="ORF">Pcinc_007321</name>
</gene>
<name>A0AAE1L0K9_PETCI</name>
<accession>A0AAE1L0K9</accession>
<sequence>MSKRRKSCRKRWESDDEEGSPTSPCSLHGPSSSTLDADVHTWSTNTTDYDGGASCSSSGVVTRTSFPSLHYVRPRCMSESYRRKWLGKELKKGMVWNELKKGVARNE</sequence>
<keyword evidence="3" id="KW-1185">Reference proteome</keyword>
<feature type="compositionally biased region" description="Polar residues" evidence="1">
    <location>
        <begin position="20"/>
        <end position="60"/>
    </location>
</feature>
<proteinExistence type="predicted"/>
<dbReference type="EMBL" id="JAWQEG010000542">
    <property type="protein sequence ID" value="KAK3888595.1"/>
    <property type="molecule type" value="Genomic_DNA"/>
</dbReference>
<reference evidence="2" key="1">
    <citation type="submission" date="2023-10" db="EMBL/GenBank/DDBJ databases">
        <title>Genome assemblies of two species of porcelain crab, Petrolisthes cinctipes and Petrolisthes manimaculis (Anomura: Porcellanidae).</title>
        <authorList>
            <person name="Angst P."/>
        </authorList>
    </citation>
    <scope>NUCLEOTIDE SEQUENCE</scope>
    <source>
        <strain evidence="2">PB745_01</strain>
        <tissue evidence="2">Gill</tissue>
    </source>
</reference>
<evidence type="ECO:0000313" key="3">
    <source>
        <dbReference type="Proteomes" id="UP001286313"/>
    </source>
</evidence>
<organism evidence="2 3">
    <name type="scientific">Petrolisthes cinctipes</name>
    <name type="common">Flat porcelain crab</name>
    <dbReference type="NCBI Taxonomy" id="88211"/>
    <lineage>
        <taxon>Eukaryota</taxon>
        <taxon>Metazoa</taxon>
        <taxon>Ecdysozoa</taxon>
        <taxon>Arthropoda</taxon>
        <taxon>Crustacea</taxon>
        <taxon>Multicrustacea</taxon>
        <taxon>Malacostraca</taxon>
        <taxon>Eumalacostraca</taxon>
        <taxon>Eucarida</taxon>
        <taxon>Decapoda</taxon>
        <taxon>Pleocyemata</taxon>
        <taxon>Anomura</taxon>
        <taxon>Galatheoidea</taxon>
        <taxon>Porcellanidae</taxon>
        <taxon>Petrolisthes</taxon>
    </lineage>
</organism>